<feature type="modified residue" description="4-aspartylphosphate" evidence="8">
    <location>
        <position position="54"/>
    </location>
</feature>
<keyword evidence="7" id="KW-0804">Transcription</keyword>
<dbReference type="EMBL" id="JBHILM010000024">
    <property type="protein sequence ID" value="MFB5683185.1"/>
    <property type="molecule type" value="Genomic_DNA"/>
</dbReference>
<keyword evidence="3 8" id="KW-0597">Phosphoprotein</keyword>
<dbReference type="InterPro" id="IPR041522">
    <property type="entry name" value="CdaR_GGDEF"/>
</dbReference>
<dbReference type="SUPFAM" id="SSF46689">
    <property type="entry name" value="Homeodomain-like"/>
    <property type="match status" value="2"/>
</dbReference>
<evidence type="ECO:0000259" key="10">
    <source>
        <dbReference type="PROSITE" id="PS50110"/>
    </source>
</evidence>
<keyword evidence="6" id="KW-0238">DNA-binding</keyword>
<keyword evidence="12" id="KW-1185">Reference proteome</keyword>
<dbReference type="PRINTS" id="PR00032">
    <property type="entry name" value="HTHARAC"/>
</dbReference>
<proteinExistence type="predicted"/>
<feature type="domain" description="Response regulatory" evidence="10">
    <location>
        <begin position="2"/>
        <end position="119"/>
    </location>
</feature>
<dbReference type="RefSeq" id="WP_375526925.1">
    <property type="nucleotide sequence ID" value="NZ_JBHILM010000024.1"/>
</dbReference>
<sequence length="525" mass="59379">MKVLIVDDEVIIRTGLSKVIPWKELGFELLAPASSAEEAIEVIRQERPDILLTDIRMYDMSGLELAEKAVSIHPDTEVIILSGYDDYQYTRQAIKQRVSDYLLKTSRKEDIIRTVLEAKKRIRQKRHFSSQVHFDRKKEQSRQLLQWLAYEDVQQLGGDGVTAILNDFGLPLAGKYRVYLIEAEGWGENKQEESLLVFAAANFLGESLPGIILPHRQQIVFIMAEEASDEEEGHAAVLSCRLELDKTEQMLKCRLYMAQGGTVDRPDELPASYRMAKHTLRSRNWLKGNVWCWDEMNRRKGGLSICTAEEERSLSAVLLTRNAGSLESWVAGFVEARLADPDTTVDTLEASVRSAVLAACRWLRSVTSDLGFEQDKGLVLPDMVQQAPKSKDQLFRQLYTIMEQYHEMAAEGQESHVRRAMAYITEYVGEGIGLQSVASHIHVHPHYLSEIFRKETGMTFGDFVTGCKIRHAMHLLASSPIKVGEVAVRVGFEDVKYFSKLFKKHTGVTPSVYRDTVPGQPDGNT</sequence>
<dbReference type="PROSITE" id="PS00041">
    <property type="entry name" value="HTH_ARAC_FAMILY_1"/>
    <property type="match status" value="1"/>
</dbReference>
<keyword evidence="4" id="KW-0902">Two-component regulatory system</keyword>
<dbReference type="CDD" id="cd17536">
    <property type="entry name" value="REC_YesN-like"/>
    <property type="match status" value="1"/>
</dbReference>
<dbReference type="Proteomes" id="UP001580407">
    <property type="component" value="Unassembled WGS sequence"/>
</dbReference>
<dbReference type="PANTHER" id="PTHR42713:SF3">
    <property type="entry name" value="TRANSCRIPTIONAL REGULATORY PROTEIN HPTR"/>
    <property type="match status" value="1"/>
</dbReference>
<dbReference type="SMART" id="SM00342">
    <property type="entry name" value="HTH_ARAC"/>
    <property type="match status" value="1"/>
</dbReference>
<evidence type="ECO:0000256" key="5">
    <source>
        <dbReference type="ARBA" id="ARBA00023015"/>
    </source>
</evidence>
<dbReference type="InterPro" id="IPR018060">
    <property type="entry name" value="HTH_AraC"/>
</dbReference>
<dbReference type="Pfam" id="PF17853">
    <property type="entry name" value="GGDEF_2"/>
    <property type="match status" value="1"/>
</dbReference>
<dbReference type="InterPro" id="IPR001789">
    <property type="entry name" value="Sig_transdc_resp-reg_receiver"/>
</dbReference>
<dbReference type="PROSITE" id="PS50110">
    <property type="entry name" value="RESPONSE_REGULATORY"/>
    <property type="match status" value="1"/>
</dbReference>
<evidence type="ECO:0000256" key="3">
    <source>
        <dbReference type="ARBA" id="ARBA00022553"/>
    </source>
</evidence>
<dbReference type="InterPro" id="IPR020449">
    <property type="entry name" value="Tscrpt_reg_AraC-type_HTH"/>
</dbReference>
<evidence type="ECO:0000256" key="8">
    <source>
        <dbReference type="PROSITE-ProRule" id="PRU00169"/>
    </source>
</evidence>
<dbReference type="Pfam" id="PF00072">
    <property type="entry name" value="Response_reg"/>
    <property type="match status" value="1"/>
</dbReference>
<evidence type="ECO:0000256" key="7">
    <source>
        <dbReference type="ARBA" id="ARBA00023163"/>
    </source>
</evidence>
<keyword evidence="2" id="KW-0963">Cytoplasm</keyword>
<dbReference type="PANTHER" id="PTHR42713">
    <property type="entry name" value="HISTIDINE KINASE-RELATED"/>
    <property type="match status" value="1"/>
</dbReference>
<reference evidence="11 12" key="1">
    <citation type="submission" date="2024-09" db="EMBL/GenBank/DDBJ databases">
        <authorList>
            <person name="Ruan L."/>
        </authorList>
    </citation>
    <scope>NUCLEOTIDE SEQUENCE [LARGE SCALE GENOMIC DNA]</scope>
    <source>
        <strain evidence="11 12">D33</strain>
    </source>
</reference>
<evidence type="ECO:0000256" key="1">
    <source>
        <dbReference type="ARBA" id="ARBA00004496"/>
    </source>
</evidence>
<dbReference type="InterPro" id="IPR018062">
    <property type="entry name" value="HTH_AraC-typ_CS"/>
</dbReference>
<evidence type="ECO:0000256" key="2">
    <source>
        <dbReference type="ARBA" id="ARBA00022490"/>
    </source>
</evidence>
<dbReference type="Pfam" id="PF12833">
    <property type="entry name" value="HTH_18"/>
    <property type="match status" value="1"/>
</dbReference>
<dbReference type="PROSITE" id="PS01124">
    <property type="entry name" value="HTH_ARAC_FAMILY_2"/>
    <property type="match status" value="1"/>
</dbReference>
<dbReference type="Gene3D" id="3.40.50.2300">
    <property type="match status" value="1"/>
</dbReference>
<dbReference type="SUPFAM" id="SSF52172">
    <property type="entry name" value="CheY-like"/>
    <property type="match status" value="1"/>
</dbReference>
<gene>
    <name evidence="11" type="ORF">ACE3NQ_19890</name>
</gene>
<keyword evidence="5" id="KW-0805">Transcription regulation</keyword>
<dbReference type="SMART" id="SM00448">
    <property type="entry name" value="REC"/>
    <property type="match status" value="1"/>
</dbReference>
<dbReference type="InterPro" id="IPR011006">
    <property type="entry name" value="CheY-like_superfamily"/>
</dbReference>
<evidence type="ECO:0000259" key="9">
    <source>
        <dbReference type="PROSITE" id="PS01124"/>
    </source>
</evidence>
<evidence type="ECO:0000256" key="4">
    <source>
        <dbReference type="ARBA" id="ARBA00023012"/>
    </source>
</evidence>
<dbReference type="Gene3D" id="1.10.10.60">
    <property type="entry name" value="Homeodomain-like"/>
    <property type="match status" value="2"/>
</dbReference>
<dbReference type="InterPro" id="IPR009057">
    <property type="entry name" value="Homeodomain-like_sf"/>
</dbReference>
<accession>A0ABV5BCA0</accession>
<dbReference type="InterPro" id="IPR051552">
    <property type="entry name" value="HptR"/>
</dbReference>
<feature type="domain" description="HTH araC/xylS-type" evidence="9">
    <location>
        <begin position="418"/>
        <end position="516"/>
    </location>
</feature>
<organism evidence="11 12">
    <name type="scientific">Paenibacillus terreus</name>
    <dbReference type="NCBI Taxonomy" id="1387834"/>
    <lineage>
        <taxon>Bacteria</taxon>
        <taxon>Bacillati</taxon>
        <taxon>Bacillota</taxon>
        <taxon>Bacilli</taxon>
        <taxon>Bacillales</taxon>
        <taxon>Paenibacillaceae</taxon>
        <taxon>Paenibacillus</taxon>
    </lineage>
</organism>
<comment type="subcellular location">
    <subcellularLocation>
        <location evidence="1">Cytoplasm</location>
    </subcellularLocation>
</comment>
<evidence type="ECO:0000256" key="6">
    <source>
        <dbReference type="ARBA" id="ARBA00023125"/>
    </source>
</evidence>
<comment type="caution">
    <text evidence="11">The sequence shown here is derived from an EMBL/GenBank/DDBJ whole genome shotgun (WGS) entry which is preliminary data.</text>
</comment>
<evidence type="ECO:0000313" key="12">
    <source>
        <dbReference type="Proteomes" id="UP001580407"/>
    </source>
</evidence>
<name>A0ABV5BCA0_9BACL</name>
<evidence type="ECO:0000313" key="11">
    <source>
        <dbReference type="EMBL" id="MFB5683185.1"/>
    </source>
</evidence>
<protein>
    <submittedName>
        <fullName evidence="11">Response regulator</fullName>
    </submittedName>
</protein>